<dbReference type="HOGENOM" id="CLU_1078807_0_0_1"/>
<dbReference type="AlphaFoldDB" id="T1F4V2"/>
<evidence type="ECO:0000313" key="3">
    <source>
        <dbReference type="EnsemblMetazoa" id="HelroP171923"/>
    </source>
</evidence>
<dbReference type="RefSeq" id="XP_009016854.1">
    <property type="nucleotide sequence ID" value="XM_009018606.1"/>
</dbReference>
<evidence type="ECO:0008006" key="5">
    <source>
        <dbReference type="Google" id="ProtNLM"/>
    </source>
</evidence>
<dbReference type="GeneID" id="20203851"/>
<keyword evidence="1" id="KW-0732">Signal</keyword>
<evidence type="ECO:0000313" key="4">
    <source>
        <dbReference type="Proteomes" id="UP000015101"/>
    </source>
</evidence>
<organism evidence="3 4">
    <name type="scientific">Helobdella robusta</name>
    <name type="common">Californian leech</name>
    <dbReference type="NCBI Taxonomy" id="6412"/>
    <lineage>
        <taxon>Eukaryota</taxon>
        <taxon>Metazoa</taxon>
        <taxon>Spiralia</taxon>
        <taxon>Lophotrochozoa</taxon>
        <taxon>Annelida</taxon>
        <taxon>Clitellata</taxon>
        <taxon>Hirudinea</taxon>
        <taxon>Rhynchobdellida</taxon>
        <taxon>Glossiphoniidae</taxon>
        <taxon>Helobdella</taxon>
    </lineage>
</organism>
<feature type="chain" id="PRO_5010980317" description="Apple domain-containing protein" evidence="1">
    <location>
        <begin position="22"/>
        <end position="258"/>
    </location>
</feature>
<dbReference type="CTD" id="20203851"/>
<dbReference type="Gene3D" id="2.60.120.260">
    <property type="entry name" value="Galactose-binding domain-like"/>
    <property type="match status" value="1"/>
</dbReference>
<dbReference type="KEGG" id="hro:HELRODRAFT_171923"/>
<evidence type="ECO:0000256" key="1">
    <source>
        <dbReference type="SAM" id="SignalP"/>
    </source>
</evidence>
<feature type="signal peptide" evidence="1">
    <location>
        <begin position="1"/>
        <end position="21"/>
    </location>
</feature>
<dbReference type="EMBL" id="AMQM01003969">
    <property type="status" value="NOT_ANNOTATED_CDS"/>
    <property type="molecule type" value="Genomic_DNA"/>
</dbReference>
<dbReference type="Proteomes" id="UP000015101">
    <property type="component" value="Unassembled WGS sequence"/>
</dbReference>
<proteinExistence type="predicted"/>
<dbReference type="InParanoid" id="T1F4V2"/>
<reference evidence="2 4" key="2">
    <citation type="journal article" date="2013" name="Nature">
        <title>Insights into bilaterian evolution from three spiralian genomes.</title>
        <authorList>
            <person name="Simakov O."/>
            <person name="Marletaz F."/>
            <person name="Cho S.J."/>
            <person name="Edsinger-Gonzales E."/>
            <person name="Havlak P."/>
            <person name="Hellsten U."/>
            <person name="Kuo D.H."/>
            <person name="Larsson T."/>
            <person name="Lv J."/>
            <person name="Arendt D."/>
            <person name="Savage R."/>
            <person name="Osoegawa K."/>
            <person name="de Jong P."/>
            <person name="Grimwood J."/>
            <person name="Chapman J.A."/>
            <person name="Shapiro H."/>
            <person name="Aerts A."/>
            <person name="Otillar R.P."/>
            <person name="Terry A.Y."/>
            <person name="Boore J.L."/>
            <person name="Grigoriev I.V."/>
            <person name="Lindberg D.R."/>
            <person name="Seaver E.C."/>
            <person name="Weisblat D.A."/>
            <person name="Putnam N.H."/>
            <person name="Rokhsar D.S."/>
        </authorList>
    </citation>
    <scope>NUCLEOTIDE SEQUENCE</scope>
</reference>
<reference evidence="4" key="1">
    <citation type="submission" date="2012-12" db="EMBL/GenBank/DDBJ databases">
        <authorList>
            <person name="Hellsten U."/>
            <person name="Grimwood J."/>
            <person name="Chapman J.A."/>
            <person name="Shapiro H."/>
            <person name="Aerts A."/>
            <person name="Otillar R.P."/>
            <person name="Terry A.Y."/>
            <person name="Boore J.L."/>
            <person name="Simakov O."/>
            <person name="Marletaz F."/>
            <person name="Cho S.-J."/>
            <person name="Edsinger-Gonzales E."/>
            <person name="Havlak P."/>
            <person name="Kuo D.-H."/>
            <person name="Larsson T."/>
            <person name="Lv J."/>
            <person name="Arendt D."/>
            <person name="Savage R."/>
            <person name="Osoegawa K."/>
            <person name="de Jong P."/>
            <person name="Lindberg D.R."/>
            <person name="Seaver E.C."/>
            <person name="Weisblat D.A."/>
            <person name="Putnam N.H."/>
            <person name="Grigoriev I.V."/>
            <person name="Rokhsar D.S."/>
        </authorList>
    </citation>
    <scope>NUCLEOTIDE SEQUENCE</scope>
</reference>
<reference evidence="3" key="3">
    <citation type="submission" date="2015-06" db="UniProtKB">
        <authorList>
            <consortium name="EnsemblMetazoa"/>
        </authorList>
    </citation>
    <scope>IDENTIFICATION</scope>
</reference>
<sequence>MLVSFVLTTIIFLSSVSSSAAAIGSTYRMIGEPNKSTCFVSEPSTVITNIRSLLECSSKCSHHVSLVDNDTATCNAFNYISKNASDPAKYCQLFNFNCGFEFEMISNISNCQAYEANESTKGRVLTMTADNQLKEFYVNGNNISVDPTTFPNANKWNQPDTYNLTCRVIYTLAVKAWNNYIKGGFIANTADHYILTNSTWKCSMNYTENWYEIDFDDSLWPAAYYGKWQGDSKLKPPIKDAWEQYCYLKLVKLSFGKK</sequence>
<keyword evidence="4" id="KW-1185">Reference proteome</keyword>
<gene>
    <name evidence="3" type="primary">20203851</name>
    <name evidence="2" type="ORF">HELRODRAFT_171923</name>
</gene>
<accession>T1F4V2</accession>
<evidence type="ECO:0000313" key="2">
    <source>
        <dbReference type="EMBL" id="ESO04921.1"/>
    </source>
</evidence>
<dbReference type="EnsemblMetazoa" id="HelroT171923">
    <property type="protein sequence ID" value="HelroP171923"/>
    <property type="gene ID" value="HelroG171923"/>
</dbReference>
<dbReference type="OrthoDB" id="6071271at2759"/>
<name>T1F4V2_HELRO</name>
<protein>
    <recommendedName>
        <fullName evidence="5">Apple domain-containing protein</fullName>
    </recommendedName>
</protein>
<dbReference type="EMBL" id="KB096411">
    <property type="protein sequence ID" value="ESO04921.1"/>
    <property type="molecule type" value="Genomic_DNA"/>
</dbReference>